<name>A0A8J7G1E1_9BACL</name>
<evidence type="ECO:0000256" key="4">
    <source>
        <dbReference type="PIRNR" id="PIRNR000446"/>
    </source>
</evidence>
<feature type="domain" description="Malonyl-CoA:ACP transacylase (MAT)" evidence="6">
    <location>
        <begin position="6"/>
        <end position="301"/>
    </location>
</feature>
<comment type="caution">
    <text evidence="7">The sequence shown here is derived from an EMBL/GenBank/DDBJ whole genome shotgun (WGS) entry which is preliminary data.</text>
</comment>
<dbReference type="FunFam" id="3.30.70.250:FF:000001">
    <property type="entry name" value="Malonyl CoA-acyl carrier protein transacylase"/>
    <property type="match status" value="1"/>
</dbReference>
<dbReference type="GO" id="GO:0004314">
    <property type="term" value="F:[acyl-carrier-protein] S-malonyltransferase activity"/>
    <property type="evidence" value="ECO:0007669"/>
    <property type="project" value="UniProtKB-EC"/>
</dbReference>
<comment type="similarity">
    <text evidence="4">Belongs to the fabD family.</text>
</comment>
<dbReference type="PANTHER" id="PTHR42681">
    <property type="entry name" value="MALONYL-COA-ACYL CARRIER PROTEIN TRANSACYLASE, MITOCHONDRIAL"/>
    <property type="match status" value="1"/>
</dbReference>
<sequence>MKLAFIFPGQGAQQVGMGTSLIETNETSATLAQIADEQLPFSLTTLMKEGPQEVLTETYHTQPALLTVGTLVANELMQRGITPDYVAGHSLGEYTALVAANVMSFEDGVRAVYERGRFMEEAVPNGEGAMAAVLGADRELLERITQDVSKTAPVQLANLNCPGQIVISGSAEGVALASERLKEEGIRRVMPLAVSGPFHSSLMERAADQLRASLTKIDFSPARFPLVANVNAQLVTDGEQIREQLVEQLYSPVLWEDSMRRLIDEEGVTYFIECGPGKVLAGLMRKIDRNVTVVSVSDRETMEEAVRLVEEWKA</sequence>
<evidence type="ECO:0000313" key="7">
    <source>
        <dbReference type="EMBL" id="MBF4499907.1"/>
    </source>
</evidence>
<dbReference type="Proteomes" id="UP000622653">
    <property type="component" value="Unassembled WGS sequence"/>
</dbReference>
<dbReference type="PIRSF" id="PIRSF000446">
    <property type="entry name" value="Mct"/>
    <property type="match status" value="1"/>
</dbReference>
<proteinExistence type="inferred from homology"/>
<protein>
    <recommendedName>
        <fullName evidence="4">Malonyl CoA-acyl carrier protein transacylase</fullName>
        <ecNumber evidence="4">2.3.1.39</ecNumber>
    </recommendedName>
</protein>
<evidence type="ECO:0000256" key="3">
    <source>
        <dbReference type="ARBA" id="ARBA00048462"/>
    </source>
</evidence>
<dbReference type="GO" id="GO:0006633">
    <property type="term" value="P:fatty acid biosynthetic process"/>
    <property type="evidence" value="ECO:0007669"/>
    <property type="project" value="TreeGrafter"/>
</dbReference>
<feature type="active site" evidence="5">
    <location>
        <position position="90"/>
    </location>
</feature>
<evidence type="ECO:0000256" key="5">
    <source>
        <dbReference type="PIRSR" id="PIRSR000446-1"/>
    </source>
</evidence>
<keyword evidence="8" id="KW-1185">Reference proteome</keyword>
<dbReference type="Gene3D" id="3.40.366.10">
    <property type="entry name" value="Malonyl-Coenzyme A Acyl Carrier Protein, domain 2"/>
    <property type="match status" value="1"/>
</dbReference>
<dbReference type="EC" id="2.3.1.39" evidence="4"/>
<keyword evidence="1 4" id="KW-0808">Transferase</keyword>
<feature type="active site" evidence="5">
    <location>
        <position position="199"/>
    </location>
</feature>
<dbReference type="InterPro" id="IPR016036">
    <property type="entry name" value="Malonyl_transacylase_ACP-bd"/>
</dbReference>
<dbReference type="EMBL" id="JADKPV010000001">
    <property type="protein sequence ID" value="MBF4499907.1"/>
    <property type="molecule type" value="Genomic_DNA"/>
</dbReference>
<dbReference type="SUPFAM" id="SSF52151">
    <property type="entry name" value="FabD/lysophospholipase-like"/>
    <property type="match status" value="1"/>
</dbReference>
<dbReference type="SMART" id="SM00827">
    <property type="entry name" value="PKS_AT"/>
    <property type="match status" value="1"/>
</dbReference>
<dbReference type="RefSeq" id="WP_194561380.1">
    <property type="nucleotide sequence ID" value="NZ_JADKPV010000001.1"/>
</dbReference>
<dbReference type="NCBIfam" id="TIGR00128">
    <property type="entry name" value="fabD"/>
    <property type="match status" value="1"/>
</dbReference>
<gene>
    <name evidence="7" type="primary">fabD</name>
    <name evidence="7" type="ORF">IRY55_00925</name>
</gene>
<dbReference type="PANTHER" id="PTHR42681:SF1">
    <property type="entry name" value="MALONYL-COA-ACYL CARRIER PROTEIN TRANSACYLASE, MITOCHONDRIAL"/>
    <property type="match status" value="1"/>
</dbReference>
<organism evidence="7 8">
    <name type="scientific">Savagea serpentis</name>
    <dbReference type="NCBI Taxonomy" id="2785297"/>
    <lineage>
        <taxon>Bacteria</taxon>
        <taxon>Bacillati</taxon>
        <taxon>Bacillota</taxon>
        <taxon>Bacilli</taxon>
        <taxon>Bacillales</taxon>
        <taxon>Caryophanaceae</taxon>
        <taxon>Savagea</taxon>
    </lineage>
</organism>
<dbReference type="GO" id="GO:0005829">
    <property type="term" value="C:cytosol"/>
    <property type="evidence" value="ECO:0007669"/>
    <property type="project" value="TreeGrafter"/>
</dbReference>
<dbReference type="InterPro" id="IPR014043">
    <property type="entry name" value="Acyl_transferase_dom"/>
</dbReference>
<reference evidence="7" key="1">
    <citation type="submission" date="2020-11" db="EMBL/GenBank/DDBJ databases">
        <title>Multidrug resistant novel bacterium Savagea serpentis sp. nov., isolated from the scats of a vine snake (Ahaetulla nasuta).</title>
        <authorList>
            <person name="Venkata Ramana V."/>
            <person name="Vikas Patil S."/>
            <person name="Yogita Lugani V."/>
        </authorList>
    </citation>
    <scope>NUCLEOTIDE SEQUENCE</scope>
    <source>
        <strain evidence="7">SN6</strain>
    </source>
</reference>
<dbReference type="InterPro" id="IPR001227">
    <property type="entry name" value="Ac_transferase_dom_sf"/>
</dbReference>
<dbReference type="InterPro" id="IPR016035">
    <property type="entry name" value="Acyl_Trfase/lysoPLipase"/>
</dbReference>
<evidence type="ECO:0000313" key="8">
    <source>
        <dbReference type="Proteomes" id="UP000622653"/>
    </source>
</evidence>
<keyword evidence="2 4" id="KW-0012">Acyltransferase</keyword>
<dbReference type="Pfam" id="PF00698">
    <property type="entry name" value="Acyl_transf_1"/>
    <property type="match status" value="1"/>
</dbReference>
<dbReference type="Gene3D" id="3.30.70.250">
    <property type="entry name" value="Malonyl-CoA ACP transacylase, ACP-binding"/>
    <property type="match status" value="1"/>
</dbReference>
<comment type="catalytic activity">
    <reaction evidence="3 4">
        <text>holo-[ACP] + malonyl-CoA = malonyl-[ACP] + CoA</text>
        <dbReference type="Rhea" id="RHEA:41792"/>
        <dbReference type="Rhea" id="RHEA-COMP:9623"/>
        <dbReference type="Rhea" id="RHEA-COMP:9685"/>
        <dbReference type="ChEBI" id="CHEBI:57287"/>
        <dbReference type="ChEBI" id="CHEBI:57384"/>
        <dbReference type="ChEBI" id="CHEBI:64479"/>
        <dbReference type="ChEBI" id="CHEBI:78449"/>
        <dbReference type="EC" id="2.3.1.39"/>
    </reaction>
</comment>
<dbReference type="InterPro" id="IPR004410">
    <property type="entry name" value="Malonyl_CoA-ACP_transAc_FabD"/>
</dbReference>
<dbReference type="AlphaFoldDB" id="A0A8J7G1E1"/>
<dbReference type="InterPro" id="IPR050858">
    <property type="entry name" value="Mal-CoA-ACP_Trans/PKS_FabD"/>
</dbReference>
<evidence type="ECO:0000256" key="2">
    <source>
        <dbReference type="ARBA" id="ARBA00023315"/>
    </source>
</evidence>
<accession>A0A8J7G1E1</accession>
<evidence type="ECO:0000259" key="6">
    <source>
        <dbReference type="SMART" id="SM00827"/>
    </source>
</evidence>
<evidence type="ECO:0000256" key="1">
    <source>
        <dbReference type="ARBA" id="ARBA00022679"/>
    </source>
</evidence>
<dbReference type="SUPFAM" id="SSF55048">
    <property type="entry name" value="Probable ACP-binding domain of malonyl-CoA ACP transacylase"/>
    <property type="match status" value="1"/>
</dbReference>
<dbReference type="InterPro" id="IPR024925">
    <property type="entry name" value="Malonyl_CoA-ACP_transAc"/>
</dbReference>